<dbReference type="Pfam" id="PF09588">
    <property type="entry name" value="YqaJ"/>
    <property type="match status" value="1"/>
</dbReference>
<sequence>MIQTRFSASRISELLAGGTGKTAQSYILDLAMQSIGLREEFTTPAMTHGIQNQMNGFEKVVKPLFPNAEWHDEFILINEYCGASPDIINDSSPMDIKCPYYIDTFIEQINKPPSKYFAQVQMQMMACKSDIGRLVFYLTKSEEWGQETEVVEYPFPLELRFKIFEFTKDEEIQEKILEKVEESQPKKIQMIELLNGATLISEEQFFYEQMNGFVYRKLQESNNILNLASVIRVNDKFYYKK</sequence>
<evidence type="ECO:0000259" key="1">
    <source>
        <dbReference type="Pfam" id="PF09588"/>
    </source>
</evidence>
<name>A0A6J7WK83_9CAUD</name>
<accession>A0A6J7WK83</accession>
<dbReference type="Gene3D" id="3.90.320.10">
    <property type="match status" value="1"/>
</dbReference>
<dbReference type="EMBL" id="LR798265">
    <property type="protein sequence ID" value="CAB5218479.1"/>
    <property type="molecule type" value="Genomic_DNA"/>
</dbReference>
<dbReference type="InterPro" id="IPR019080">
    <property type="entry name" value="YqaJ_viral_recombinase"/>
</dbReference>
<organism evidence="2">
    <name type="scientific">uncultured Caudovirales phage</name>
    <dbReference type="NCBI Taxonomy" id="2100421"/>
    <lineage>
        <taxon>Viruses</taxon>
        <taxon>Duplodnaviria</taxon>
        <taxon>Heunggongvirae</taxon>
        <taxon>Uroviricota</taxon>
        <taxon>Caudoviricetes</taxon>
        <taxon>Peduoviridae</taxon>
        <taxon>Maltschvirus</taxon>
        <taxon>Maltschvirus maltsch</taxon>
    </lineage>
</organism>
<reference evidence="2" key="1">
    <citation type="submission" date="2020-05" db="EMBL/GenBank/DDBJ databases">
        <authorList>
            <person name="Chiriac C."/>
            <person name="Salcher M."/>
            <person name="Ghai R."/>
            <person name="Kavagutti S V."/>
        </authorList>
    </citation>
    <scope>NUCLEOTIDE SEQUENCE</scope>
</reference>
<feature type="domain" description="YqaJ viral recombinase" evidence="1">
    <location>
        <begin position="5"/>
        <end position="125"/>
    </location>
</feature>
<evidence type="ECO:0000313" key="2">
    <source>
        <dbReference type="EMBL" id="CAB5218479.1"/>
    </source>
</evidence>
<gene>
    <name evidence="2" type="ORF">UFOVP212_38</name>
</gene>
<dbReference type="InterPro" id="IPR011604">
    <property type="entry name" value="PDDEXK-like_dom_sf"/>
</dbReference>
<proteinExistence type="predicted"/>
<dbReference type="InterPro" id="IPR011335">
    <property type="entry name" value="Restrct_endonuc-II-like"/>
</dbReference>
<dbReference type="SUPFAM" id="SSF52980">
    <property type="entry name" value="Restriction endonuclease-like"/>
    <property type="match status" value="1"/>
</dbReference>
<protein>
    <recommendedName>
        <fullName evidence="1">YqaJ viral recombinase domain-containing protein</fullName>
    </recommendedName>
</protein>